<dbReference type="STRING" id="28087.Lsai_2929"/>
<dbReference type="SUPFAM" id="SSF52317">
    <property type="entry name" value="Class I glutamine amidotransferase-like"/>
    <property type="match status" value="1"/>
</dbReference>
<keyword evidence="2" id="KW-0315">Glutamine amidotransferase</keyword>
<dbReference type="Gene3D" id="3.40.50.880">
    <property type="match status" value="1"/>
</dbReference>
<dbReference type="InterPro" id="IPR029062">
    <property type="entry name" value="Class_I_gatase-like"/>
</dbReference>
<dbReference type="GO" id="GO:0005829">
    <property type="term" value="C:cytosol"/>
    <property type="evidence" value="ECO:0007669"/>
    <property type="project" value="TreeGrafter"/>
</dbReference>
<dbReference type="InterPro" id="IPR017926">
    <property type="entry name" value="GATASE"/>
</dbReference>
<evidence type="ECO:0000313" key="2">
    <source>
        <dbReference type="EMBL" id="KTD54107.1"/>
    </source>
</evidence>
<dbReference type="RefSeq" id="WP_027271413.1">
    <property type="nucleotide sequence ID" value="NZ_CAAAJE010000017.1"/>
</dbReference>
<organism evidence="2 3">
    <name type="scientific">Legionella sainthelensi</name>
    <dbReference type="NCBI Taxonomy" id="28087"/>
    <lineage>
        <taxon>Bacteria</taxon>
        <taxon>Pseudomonadati</taxon>
        <taxon>Pseudomonadota</taxon>
        <taxon>Gammaproteobacteria</taxon>
        <taxon>Legionellales</taxon>
        <taxon>Legionellaceae</taxon>
        <taxon>Legionella</taxon>
    </lineage>
</organism>
<sequence length="239" mass="27167">MNIGILQCDQVDPDLLAVHGTYPDMYKKLLHQVAPEWHFAVYDVRNNEFPKSIDAADAYFITGSRHGVNDDLPWICSLEEFTRSLHAARKKVIGICFGHQLIVKALGGKVIKSPRGWGIGMSVNQIIQHKSWMLPTQERLNLIMSHQDQVVAIPSETEVLASSDFCPFYMLQINDNFVTVQGHPEFSKNYFQSLIELRKQKFDKNLYEQGVKSLQLKCDDRVFAGWIVNFLSGTHKGAS</sequence>
<dbReference type="eggNOG" id="COG0518">
    <property type="taxonomic scope" value="Bacteria"/>
</dbReference>
<protein>
    <submittedName>
        <fullName evidence="2">Glutamine amidotransferase, class I</fullName>
    </submittedName>
</protein>
<feature type="domain" description="Glutamine amidotransferase" evidence="1">
    <location>
        <begin position="26"/>
        <end position="189"/>
    </location>
</feature>
<dbReference type="PANTHER" id="PTHR42695">
    <property type="entry name" value="GLUTAMINE AMIDOTRANSFERASE YLR126C-RELATED"/>
    <property type="match status" value="1"/>
</dbReference>
<gene>
    <name evidence="2" type="ORF">Lsai_2929</name>
</gene>
<dbReference type="PROSITE" id="PS51273">
    <property type="entry name" value="GATASE_TYPE_1"/>
    <property type="match status" value="1"/>
</dbReference>
<accession>A0A0W0YB81</accession>
<evidence type="ECO:0000259" key="1">
    <source>
        <dbReference type="Pfam" id="PF00117"/>
    </source>
</evidence>
<dbReference type="PANTHER" id="PTHR42695:SF5">
    <property type="entry name" value="GLUTAMINE AMIDOTRANSFERASE YLR126C-RELATED"/>
    <property type="match status" value="1"/>
</dbReference>
<proteinExistence type="predicted"/>
<dbReference type="Proteomes" id="UP000054621">
    <property type="component" value="Unassembled WGS sequence"/>
</dbReference>
<dbReference type="PATRIC" id="fig|28087.4.peg.3148"/>
<dbReference type="OrthoDB" id="9813383at2"/>
<evidence type="ECO:0000313" key="3">
    <source>
        <dbReference type="Proteomes" id="UP000054621"/>
    </source>
</evidence>
<dbReference type="InterPro" id="IPR044992">
    <property type="entry name" value="ChyE-like"/>
</dbReference>
<dbReference type="GO" id="GO:0016740">
    <property type="term" value="F:transferase activity"/>
    <property type="evidence" value="ECO:0007669"/>
    <property type="project" value="UniProtKB-KW"/>
</dbReference>
<name>A0A0W0YB81_9GAMM</name>
<keyword evidence="2" id="KW-0808">Transferase</keyword>
<dbReference type="Pfam" id="PF00117">
    <property type="entry name" value="GATase"/>
    <property type="match status" value="1"/>
</dbReference>
<reference evidence="2 3" key="1">
    <citation type="submission" date="2015-11" db="EMBL/GenBank/DDBJ databases">
        <title>Genomic analysis of 38 Legionella species identifies large and diverse effector repertoires.</title>
        <authorList>
            <person name="Burstein D."/>
            <person name="Amaro F."/>
            <person name="Zusman T."/>
            <person name="Lifshitz Z."/>
            <person name="Cohen O."/>
            <person name="Gilbert J.A."/>
            <person name="Pupko T."/>
            <person name="Shuman H.A."/>
            <person name="Segal G."/>
        </authorList>
    </citation>
    <scope>NUCLEOTIDE SEQUENCE [LARGE SCALE GENOMIC DNA]</scope>
    <source>
        <strain evidence="2 3">Mt.St.Helens-4</strain>
    </source>
</reference>
<comment type="caution">
    <text evidence="2">The sequence shown here is derived from an EMBL/GenBank/DDBJ whole genome shotgun (WGS) entry which is preliminary data.</text>
</comment>
<dbReference type="EMBL" id="LNYV01000037">
    <property type="protein sequence ID" value="KTD54107.1"/>
    <property type="molecule type" value="Genomic_DNA"/>
</dbReference>
<dbReference type="CDD" id="cd01741">
    <property type="entry name" value="GATase1_1"/>
    <property type="match status" value="1"/>
</dbReference>
<dbReference type="AlphaFoldDB" id="A0A0W0YB81"/>